<dbReference type="InterPro" id="IPR046528">
    <property type="entry name" value="DUF6593"/>
</dbReference>
<dbReference type="AlphaFoldDB" id="A0A1B7N8H7"/>
<sequence>MTTYGMPFFLEDKSGKLTGSDFVDINDRLCLALRCTARGSTRTAYVIYSKTDSVTTLVTLHFGPNNSLGTISFGSGAQVPMSEFLVESSAPGSTKTRKFTGSDGHEYRWSWRTTTSEEWTCTDSSNHQVASYSLKVPGEPEYNGSSGCVLTIEEAYPHLVTEMLASLTIMRHIVAHNL</sequence>
<dbReference type="EMBL" id="KV448189">
    <property type="protein sequence ID" value="OAX41136.1"/>
    <property type="molecule type" value="Genomic_DNA"/>
</dbReference>
<organism evidence="2 3">
    <name type="scientific">Rhizopogon vinicolor AM-OR11-026</name>
    <dbReference type="NCBI Taxonomy" id="1314800"/>
    <lineage>
        <taxon>Eukaryota</taxon>
        <taxon>Fungi</taxon>
        <taxon>Dikarya</taxon>
        <taxon>Basidiomycota</taxon>
        <taxon>Agaricomycotina</taxon>
        <taxon>Agaricomycetes</taxon>
        <taxon>Agaricomycetidae</taxon>
        <taxon>Boletales</taxon>
        <taxon>Suillineae</taxon>
        <taxon>Rhizopogonaceae</taxon>
        <taxon>Rhizopogon</taxon>
    </lineage>
</organism>
<name>A0A1B7N8H7_9AGAM</name>
<dbReference type="Pfam" id="PF20236">
    <property type="entry name" value="DUF6593"/>
    <property type="match status" value="1"/>
</dbReference>
<dbReference type="InParanoid" id="A0A1B7N8H7"/>
<accession>A0A1B7N8H7</accession>
<dbReference type="OrthoDB" id="3242031at2759"/>
<protein>
    <recommendedName>
        <fullName evidence="1">DUF6593 domain-containing protein</fullName>
    </recommendedName>
</protein>
<feature type="domain" description="DUF6593" evidence="1">
    <location>
        <begin position="40"/>
        <end position="171"/>
    </location>
</feature>
<keyword evidence="3" id="KW-1185">Reference proteome</keyword>
<reference evidence="2 3" key="1">
    <citation type="submission" date="2016-06" db="EMBL/GenBank/DDBJ databases">
        <title>Comparative genomics of the ectomycorrhizal sister species Rhizopogon vinicolor and Rhizopogon vesiculosus (Basidiomycota: Boletales) reveals a divergence of the mating type B locus.</title>
        <authorList>
            <consortium name="DOE Joint Genome Institute"/>
            <person name="Mujic A.B."/>
            <person name="Kuo A."/>
            <person name="Tritt A."/>
            <person name="Lipzen A."/>
            <person name="Chen C."/>
            <person name="Johnson J."/>
            <person name="Sharma A."/>
            <person name="Barry K."/>
            <person name="Grigoriev I.V."/>
            <person name="Spatafora J.W."/>
        </authorList>
    </citation>
    <scope>NUCLEOTIDE SEQUENCE [LARGE SCALE GENOMIC DNA]</scope>
    <source>
        <strain evidence="2 3">AM-OR11-026</strain>
    </source>
</reference>
<evidence type="ECO:0000313" key="2">
    <source>
        <dbReference type="EMBL" id="OAX41136.1"/>
    </source>
</evidence>
<proteinExistence type="predicted"/>
<gene>
    <name evidence="2" type="ORF">K503DRAFT_798234</name>
</gene>
<dbReference type="Proteomes" id="UP000092154">
    <property type="component" value="Unassembled WGS sequence"/>
</dbReference>
<evidence type="ECO:0000313" key="3">
    <source>
        <dbReference type="Proteomes" id="UP000092154"/>
    </source>
</evidence>
<evidence type="ECO:0000259" key="1">
    <source>
        <dbReference type="Pfam" id="PF20236"/>
    </source>
</evidence>